<keyword evidence="7" id="KW-0520">NAD</keyword>
<keyword evidence="9" id="KW-0413">Isomerase</keyword>
<dbReference type="EC" id="5.1.3.2" evidence="5"/>
<dbReference type="AlphaFoldDB" id="A0A939HCP0"/>
<feature type="domain" description="NAD-dependent epimerase/dehydratase" evidence="12">
    <location>
        <begin position="3"/>
        <end position="134"/>
    </location>
</feature>
<reference evidence="13" key="1">
    <citation type="submission" date="2021-03" db="EMBL/GenBank/DDBJ databases">
        <title>A new species, PO-11, isolated from a karst cave deposit.</title>
        <authorList>
            <person name="Zhaoxiaoyong W."/>
        </authorList>
    </citation>
    <scope>NUCLEOTIDE SEQUENCE</scope>
    <source>
        <strain evidence="13">PO-11</strain>
    </source>
</reference>
<keyword evidence="8" id="KW-0119">Carbohydrate metabolism</keyword>
<feature type="non-terminal residue" evidence="13">
    <location>
        <position position="135"/>
    </location>
</feature>
<evidence type="ECO:0000313" key="13">
    <source>
        <dbReference type="EMBL" id="MBO1266734.1"/>
    </source>
</evidence>
<evidence type="ECO:0000256" key="2">
    <source>
        <dbReference type="ARBA" id="ARBA00001911"/>
    </source>
</evidence>
<evidence type="ECO:0000256" key="5">
    <source>
        <dbReference type="ARBA" id="ARBA00013189"/>
    </source>
</evidence>
<protein>
    <recommendedName>
        <fullName evidence="6">UDP-glucose 4-epimerase</fullName>
        <ecNumber evidence="5">5.1.3.2</ecNumber>
    </recommendedName>
    <alternativeName>
        <fullName evidence="11">Galactowaldenase</fullName>
    </alternativeName>
    <alternativeName>
        <fullName evidence="10">UDP-galactose 4-epimerase</fullName>
    </alternativeName>
</protein>
<keyword evidence="14" id="KW-1185">Reference proteome</keyword>
<dbReference type="EMBL" id="JAFNLL010000004">
    <property type="protein sequence ID" value="MBO1266734.1"/>
    <property type="molecule type" value="Genomic_DNA"/>
</dbReference>
<evidence type="ECO:0000256" key="7">
    <source>
        <dbReference type="ARBA" id="ARBA00023027"/>
    </source>
</evidence>
<accession>A0A939HCP0</accession>
<evidence type="ECO:0000256" key="1">
    <source>
        <dbReference type="ARBA" id="ARBA00000083"/>
    </source>
</evidence>
<dbReference type="PANTHER" id="PTHR43725:SF47">
    <property type="entry name" value="UDP-GLUCOSE 4-EPIMERASE"/>
    <property type="match status" value="1"/>
</dbReference>
<evidence type="ECO:0000256" key="11">
    <source>
        <dbReference type="ARBA" id="ARBA00033067"/>
    </source>
</evidence>
<dbReference type="Proteomes" id="UP000664164">
    <property type="component" value="Unassembled WGS sequence"/>
</dbReference>
<gene>
    <name evidence="13" type="ORF">J1902_01845</name>
</gene>
<dbReference type="InterPro" id="IPR001509">
    <property type="entry name" value="Epimerase_deHydtase"/>
</dbReference>
<dbReference type="InterPro" id="IPR036291">
    <property type="entry name" value="NAD(P)-bd_dom_sf"/>
</dbReference>
<dbReference type="SUPFAM" id="SSF51735">
    <property type="entry name" value="NAD(P)-binding Rossmann-fold domains"/>
    <property type="match status" value="1"/>
</dbReference>
<evidence type="ECO:0000256" key="4">
    <source>
        <dbReference type="ARBA" id="ARBA00007637"/>
    </source>
</evidence>
<dbReference type="PANTHER" id="PTHR43725">
    <property type="entry name" value="UDP-GLUCOSE 4-EPIMERASE"/>
    <property type="match status" value="1"/>
</dbReference>
<evidence type="ECO:0000256" key="6">
    <source>
        <dbReference type="ARBA" id="ARBA00018569"/>
    </source>
</evidence>
<comment type="pathway">
    <text evidence="3">Carbohydrate metabolism; galactose metabolism.</text>
</comment>
<dbReference type="GO" id="GO:0006012">
    <property type="term" value="P:galactose metabolic process"/>
    <property type="evidence" value="ECO:0007669"/>
    <property type="project" value="UniProtKB-KW"/>
</dbReference>
<comment type="similarity">
    <text evidence="4">Belongs to the NAD(P)-dependent epimerase/dehydratase family.</text>
</comment>
<dbReference type="GO" id="GO:0005829">
    <property type="term" value="C:cytosol"/>
    <property type="evidence" value="ECO:0007669"/>
    <property type="project" value="TreeGrafter"/>
</dbReference>
<proteinExistence type="inferred from homology"/>
<sequence>MRILVTGGTGYIGSHTVLSLQEAGHDVVVIDNLVNSSEESLRRVAELTGKTAAFHRVDLVDEPAVEQVFEQHRIDAVIHFAGLKAVGESVQQPLAYYHNNIVGTLNLLRAMDKHGVRSIVFSSSATVYGEHNPTP</sequence>
<evidence type="ECO:0000313" key="14">
    <source>
        <dbReference type="Proteomes" id="UP000664164"/>
    </source>
</evidence>
<dbReference type="RefSeq" id="WP_207614566.1">
    <property type="nucleotide sequence ID" value="NZ_JAFNLL010000004.1"/>
</dbReference>
<comment type="caution">
    <text evidence="13">The sequence shown here is derived from an EMBL/GenBank/DDBJ whole genome shotgun (WGS) entry which is preliminary data.</text>
</comment>
<comment type="cofactor">
    <cofactor evidence="2">
        <name>NAD(+)</name>
        <dbReference type="ChEBI" id="CHEBI:57540"/>
    </cofactor>
</comment>
<dbReference type="Gene3D" id="3.40.50.720">
    <property type="entry name" value="NAD(P)-binding Rossmann-like Domain"/>
    <property type="match status" value="1"/>
</dbReference>
<evidence type="ECO:0000259" key="12">
    <source>
        <dbReference type="Pfam" id="PF01370"/>
    </source>
</evidence>
<comment type="catalytic activity">
    <reaction evidence="1">
        <text>UDP-alpha-D-glucose = UDP-alpha-D-galactose</text>
        <dbReference type="Rhea" id="RHEA:22168"/>
        <dbReference type="ChEBI" id="CHEBI:58885"/>
        <dbReference type="ChEBI" id="CHEBI:66914"/>
        <dbReference type="EC" id="5.1.3.2"/>
    </reaction>
</comment>
<dbReference type="Pfam" id="PF01370">
    <property type="entry name" value="Epimerase"/>
    <property type="match status" value="1"/>
</dbReference>
<dbReference type="GO" id="GO:0003978">
    <property type="term" value="F:UDP-glucose 4-epimerase activity"/>
    <property type="evidence" value="ECO:0007669"/>
    <property type="project" value="UniProtKB-EC"/>
</dbReference>
<evidence type="ECO:0000256" key="9">
    <source>
        <dbReference type="ARBA" id="ARBA00023235"/>
    </source>
</evidence>
<evidence type="ECO:0000256" key="8">
    <source>
        <dbReference type="ARBA" id="ARBA00023144"/>
    </source>
</evidence>
<keyword evidence="8" id="KW-0299">Galactose metabolism</keyword>
<name>A0A939HCP0_9MICC</name>
<evidence type="ECO:0000256" key="10">
    <source>
        <dbReference type="ARBA" id="ARBA00031367"/>
    </source>
</evidence>
<evidence type="ECO:0000256" key="3">
    <source>
        <dbReference type="ARBA" id="ARBA00004947"/>
    </source>
</evidence>
<organism evidence="13 14">
    <name type="scientific">Arthrobacter cavernae</name>
    <dbReference type="NCBI Taxonomy" id="2817681"/>
    <lineage>
        <taxon>Bacteria</taxon>
        <taxon>Bacillati</taxon>
        <taxon>Actinomycetota</taxon>
        <taxon>Actinomycetes</taxon>
        <taxon>Micrococcales</taxon>
        <taxon>Micrococcaceae</taxon>
        <taxon>Arthrobacter</taxon>
    </lineage>
</organism>